<dbReference type="Proteomes" id="UP001328107">
    <property type="component" value="Unassembled WGS sequence"/>
</dbReference>
<feature type="non-terminal residue" evidence="2">
    <location>
        <position position="1"/>
    </location>
</feature>
<evidence type="ECO:0000313" key="2">
    <source>
        <dbReference type="EMBL" id="GMR42813.1"/>
    </source>
</evidence>
<protein>
    <submittedName>
        <fullName evidence="2">Uncharacterized protein</fullName>
    </submittedName>
</protein>
<keyword evidence="3" id="KW-1185">Reference proteome</keyword>
<feature type="transmembrane region" description="Helical" evidence="1">
    <location>
        <begin position="52"/>
        <end position="77"/>
    </location>
</feature>
<keyword evidence="1" id="KW-0812">Transmembrane</keyword>
<dbReference type="EMBL" id="BTRK01000003">
    <property type="protein sequence ID" value="GMR42813.1"/>
    <property type="molecule type" value="Genomic_DNA"/>
</dbReference>
<sequence length="122" mass="14115">LSTSNFGLGWNRLEFPYQKADRCECAHLKETLGMEDDNVVINLKQTLEWADYTGFLAVGAIFSVVVFCISFFCLNWFCVQKEDDITVFEKWGALRKMKMGPHRLSVVERKAAEERIMIARLE</sequence>
<reference evidence="3" key="1">
    <citation type="submission" date="2022-10" db="EMBL/GenBank/DDBJ databases">
        <title>Genome assembly of Pristionchus species.</title>
        <authorList>
            <person name="Yoshida K."/>
            <person name="Sommer R.J."/>
        </authorList>
    </citation>
    <scope>NUCLEOTIDE SEQUENCE [LARGE SCALE GENOMIC DNA]</scope>
    <source>
        <strain evidence="3">RS5460</strain>
    </source>
</reference>
<dbReference type="Pfam" id="PF21525">
    <property type="entry name" value="Nlp36"/>
    <property type="match status" value="1"/>
</dbReference>
<proteinExistence type="predicted"/>
<keyword evidence="1" id="KW-1133">Transmembrane helix</keyword>
<comment type="caution">
    <text evidence="2">The sequence shown here is derived from an EMBL/GenBank/DDBJ whole genome shotgun (WGS) entry which is preliminary data.</text>
</comment>
<dbReference type="AlphaFoldDB" id="A0AAN5C9F8"/>
<organism evidence="2 3">
    <name type="scientific">Pristionchus mayeri</name>
    <dbReference type="NCBI Taxonomy" id="1317129"/>
    <lineage>
        <taxon>Eukaryota</taxon>
        <taxon>Metazoa</taxon>
        <taxon>Ecdysozoa</taxon>
        <taxon>Nematoda</taxon>
        <taxon>Chromadorea</taxon>
        <taxon>Rhabditida</taxon>
        <taxon>Rhabditina</taxon>
        <taxon>Diplogasteromorpha</taxon>
        <taxon>Diplogasteroidea</taxon>
        <taxon>Neodiplogasteridae</taxon>
        <taxon>Pristionchus</taxon>
    </lineage>
</organism>
<evidence type="ECO:0000313" key="3">
    <source>
        <dbReference type="Proteomes" id="UP001328107"/>
    </source>
</evidence>
<accession>A0AAN5C9F8</accession>
<name>A0AAN5C9F8_9BILA</name>
<keyword evidence="1" id="KW-0472">Membrane</keyword>
<evidence type="ECO:0000256" key="1">
    <source>
        <dbReference type="SAM" id="Phobius"/>
    </source>
</evidence>
<gene>
    <name evidence="2" type="ORF">PMAYCL1PPCAC_13008</name>
</gene>